<dbReference type="InterPro" id="IPR000589">
    <property type="entry name" value="Ribosomal_uS15"/>
</dbReference>
<dbReference type="GO" id="GO:0003735">
    <property type="term" value="F:structural constituent of ribosome"/>
    <property type="evidence" value="ECO:0007669"/>
    <property type="project" value="InterPro"/>
</dbReference>
<evidence type="ECO:0000256" key="4">
    <source>
        <dbReference type="RuleBase" id="RU003919"/>
    </source>
</evidence>
<organism evidence="5 6">
    <name type="scientific">Pichia inconspicua</name>
    <dbReference type="NCBI Taxonomy" id="52247"/>
    <lineage>
        <taxon>Eukaryota</taxon>
        <taxon>Fungi</taxon>
        <taxon>Dikarya</taxon>
        <taxon>Ascomycota</taxon>
        <taxon>Saccharomycotina</taxon>
        <taxon>Pichiomycetes</taxon>
        <taxon>Pichiales</taxon>
        <taxon>Pichiaceae</taxon>
        <taxon>Pichia</taxon>
    </lineage>
</organism>
<keyword evidence="6" id="KW-1185">Reference proteome</keyword>
<evidence type="ECO:0000313" key="6">
    <source>
        <dbReference type="Proteomes" id="UP000307173"/>
    </source>
</evidence>
<evidence type="ECO:0000256" key="3">
    <source>
        <dbReference type="ARBA" id="ARBA00023274"/>
    </source>
</evidence>
<dbReference type="GO" id="GO:0006412">
    <property type="term" value="P:translation"/>
    <property type="evidence" value="ECO:0007669"/>
    <property type="project" value="InterPro"/>
</dbReference>
<keyword evidence="3 4" id="KW-0687">Ribonucleoprotein</keyword>
<dbReference type="STRING" id="52247.A0A4T0WZ08"/>
<evidence type="ECO:0000256" key="2">
    <source>
        <dbReference type="ARBA" id="ARBA00022980"/>
    </source>
</evidence>
<dbReference type="PANTHER" id="PTHR23321">
    <property type="entry name" value="RIBOSOMAL PROTEIN S15, BACTERIAL AND ORGANELLAR"/>
    <property type="match status" value="1"/>
</dbReference>
<dbReference type="AlphaFoldDB" id="A0A4T0WZ08"/>
<dbReference type="EMBL" id="SELW01000541">
    <property type="protein sequence ID" value="TID22559.1"/>
    <property type="molecule type" value="Genomic_DNA"/>
</dbReference>
<name>A0A4T0WZ08_9ASCO</name>
<dbReference type="Pfam" id="PF00312">
    <property type="entry name" value="Ribosomal_S15"/>
    <property type="match status" value="1"/>
</dbReference>
<dbReference type="OrthoDB" id="441444at2759"/>
<comment type="caution">
    <text evidence="5">The sequence shown here is derived from an EMBL/GenBank/DDBJ whole genome shotgun (WGS) entry which is preliminary data.</text>
</comment>
<dbReference type="SUPFAM" id="SSF47060">
    <property type="entry name" value="S15/NS1 RNA-binding domain"/>
    <property type="match status" value="1"/>
</dbReference>
<evidence type="ECO:0000313" key="5">
    <source>
        <dbReference type="EMBL" id="TID22559.1"/>
    </source>
</evidence>
<dbReference type="CDD" id="cd00353">
    <property type="entry name" value="Ribosomal_S15p_S13e"/>
    <property type="match status" value="1"/>
</dbReference>
<dbReference type="SMART" id="SM01387">
    <property type="entry name" value="Ribosomal_S15"/>
    <property type="match status" value="1"/>
</dbReference>
<dbReference type="GO" id="GO:0005840">
    <property type="term" value="C:ribosome"/>
    <property type="evidence" value="ECO:0007669"/>
    <property type="project" value="UniProtKB-KW"/>
</dbReference>
<dbReference type="InterPro" id="IPR005290">
    <property type="entry name" value="Ribosomal_uS15_bac-type"/>
</dbReference>
<dbReference type="GO" id="GO:1990904">
    <property type="term" value="C:ribonucleoprotein complex"/>
    <property type="evidence" value="ECO:0007669"/>
    <property type="project" value="UniProtKB-KW"/>
</dbReference>
<proteinExistence type="inferred from homology"/>
<protein>
    <recommendedName>
        <fullName evidence="7">37S ribosomal protein S28, mitochondrial</fullName>
    </recommendedName>
</protein>
<dbReference type="Proteomes" id="UP000307173">
    <property type="component" value="Unassembled WGS sequence"/>
</dbReference>
<evidence type="ECO:0008006" key="7">
    <source>
        <dbReference type="Google" id="ProtNLM"/>
    </source>
</evidence>
<dbReference type="PANTHER" id="PTHR23321:SF26">
    <property type="entry name" value="SMALL RIBOSOMAL SUBUNIT PROTEIN US15M"/>
    <property type="match status" value="1"/>
</dbReference>
<keyword evidence="2 4" id="KW-0689">Ribosomal protein</keyword>
<reference evidence="5 6" key="1">
    <citation type="journal article" date="2019" name="Front. Genet.">
        <title>Whole-Genome Sequencing of the Opportunistic Yeast Pathogen Candida inconspicua Uncovers Its Hybrid Origin.</title>
        <authorList>
            <person name="Mixao V."/>
            <person name="Hansen A.P."/>
            <person name="Saus E."/>
            <person name="Boekhout T."/>
            <person name="Lass-Florl C."/>
            <person name="Gabaldon T."/>
        </authorList>
    </citation>
    <scope>NUCLEOTIDE SEQUENCE [LARGE SCALE GENOMIC DNA]</scope>
    <source>
        <strain evidence="5 6">CBS 180</strain>
    </source>
</reference>
<dbReference type="InterPro" id="IPR009068">
    <property type="entry name" value="uS15_NS1_RNA-bd_sf"/>
</dbReference>
<dbReference type="Gene3D" id="1.10.287.10">
    <property type="entry name" value="S15/NS1, RNA-binding"/>
    <property type="match status" value="1"/>
</dbReference>
<dbReference type="HAMAP" id="MF_01343_B">
    <property type="entry name" value="Ribosomal_uS15_B"/>
    <property type="match status" value="1"/>
</dbReference>
<comment type="similarity">
    <text evidence="1 4">Belongs to the universal ribosomal protein uS15 family.</text>
</comment>
<evidence type="ECO:0000256" key="1">
    <source>
        <dbReference type="ARBA" id="ARBA00008434"/>
    </source>
</evidence>
<dbReference type="GO" id="GO:0005737">
    <property type="term" value="C:cytoplasm"/>
    <property type="evidence" value="ECO:0007669"/>
    <property type="project" value="UniProtKB-ARBA"/>
</dbReference>
<sequence length="293" mass="34450">MFCNISLSLRLVTKGNAVRAFHFTSRVNASKAERKLRAIEKKKKNITFKNALENKKEKVDPVLGKPSNAFIERLKMEISQPNILAKGYDINDVDRLLFGAKEIRLQKINDQNLLSVAAETTEIEENEKREIVMRILNLRNADNVEIQKKLNKLAIAEFQRFEGDTGSSEVQAACATIEIYNLMEHIKQNPQDLLHIRKVRMLTQKRQRILRYLKRDEPQRYFWTIEKLGLTDENVHMEFNMDRKYMDQFEIWPGRQLVKLNKKENEEIKRKRRMERHAIKKLLSQGANAETEA</sequence>
<gene>
    <name evidence="5" type="ORF">CANINC_003334</name>
</gene>
<accession>A0A4T0WZ08</accession>